<dbReference type="AlphaFoldDB" id="A0A7J6VN45"/>
<comment type="caution">
    <text evidence="2">The sequence shown here is derived from an EMBL/GenBank/DDBJ whole genome shotgun (WGS) entry which is preliminary data.</text>
</comment>
<feature type="compositionally biased region" description="Polar residues" evidence="1">
    <location>
        <begin position="10"/>
        <end position="20"/>
    </location>
</feature>
<organism evidence="2 3">
    <name type="scientific">Thalictrum thalictroides</name>
    <name type="common">Rue-anemone</name>
    <name type="synonym">Anemone thalictroides</name>
    <dbReference type="NCBI Taxonomy" id="46969"/>
    <lineage>
        <taxon>Eukaryota</taxon>
        <taxon>Viridiplantae</taxon>
        <taxon>Streptophyta</taxon>
        <taxon>Embryophyta</taxon>
        <taxon>Tracheophyta</taxon>
        <taxon>Spermatophyta</taxon>
        <taxon>Magnoliopsida</taxon>
        <taxon>Ranunculales</taxon>
        <taxon>Ranunculaceae</taxon>
        <taxon>Thalictroideae</taxon>
        <taxon>Thalictrum</taxon>
    </lineage>
</organism>
<sequence length="145" mass="16076">MEGVGARLGRSSTRYGPTTVFTGPVRKWKKNWVHVSSSSSQNHHNSNNSNGNNNGGSHLLLFKWSPISNSNNNGNANGGGGDKNLSKDGNSSLEPPRKKFKYIPVWVKNSFFFFLVFNLLNIDFNFDLIDGFLFDSYFVVGILGI</sequence>
<evidence type="ECO:0000256" key="1">
    <source>
        <dbReference type="SAM" id="MobiDB-lite"/>
    </source>
</evidence>
<dbReference type="EMBL" id="JABWDY010030229">
    <property type="protein sequence ID" value="KAF5185772.1"/>
    <property type="molecule type" value="Genomic_DNA"/>
</dbReference>
<accession>A0A7J6VN45</accession>
<reference evidence="2 3" key="1">
    <citation type="submission" date="2020-06" db="EMBL/GenBank/DDBJ databases">
        <title>Transcriptomic and genomic resources for Thalictrum thalictroides and T. hernandezii: Facilitating candidate gene discovery in an emerging model plant lineage.</title>
        <authorList>
            <person name="Arias T."/>
            <person name="Riano-Pachon D.M."/>
            <person name="Di Stilio V.S."/>
        </authorList>
    </citation>
    <scope>NUCLEOTIDE SEQUENCE [LARGE SCALE GENOMIC DNA]</scope>
    <source>
        <strain evidence="3">cv. WT478/WT964</strain>
        <tissue evidence="2">Leaves</tissue>
    </source>
</reference>
<feature type="compositionally biased region" description="Low complexity" evidence="1">
    <location>
        <begin position="36"/>
        <end position="58"/>
    </location>
</feature>
<gene>
    <name evidence="2" type="ORF">FRX31_024640</name>
</gene>
<dbReference type="OrthoDB" id="2020529at2759"/>
<name>A0A7J6VN45_THATH</name>
<keyword evidence="3" id="KW-1185">Reference proteome</keyword>
<feature type="region of interest" description="Disordered" evidence="1">
    <location>
        <begin position="36"/>
        <end position="93"/>
    </location>
</feature>
<dbReference type="Proteomes" id="UP000554482">
    <property type="component" value="Unassembled WGS sequence"/>
</dbReference>
<proteinExistence type="predicted"/>
<evidence type="ECO:0000313" key="2">
    <source>
        <dbReference type="EMBL" id="KAF5185772.1"/>
    </source>
</evidence>
<protein>
    <submittedName>
        <fullName evidence="2">Golgin family A protein</fullName>
    </submittedName>
</protein>
<evidence type="ECO:0000313" key="3">
    <source>
        <dbReference type="Proteomes" id="UP000554482"/>
    </source>
</evidence>
<dbReference type="PANTHER" id="PTHR34572:SF1">
    <property type="entry name" value="GOLGIN FAMILY A PROTEIN"/>
    <property type="match status" value="1"/>
</dbReference>
<feature type="region of interest" description="Disordered" evidence="1">
    <location>
        <begin position="1"/>
        <end position="20"/>
    </location>
</feature>
<dbReference type="PANTHER" id="PTHR34572">
    <property type="entry name" value="GOLGIN FAMILY A PROTEIN"/>
    <property type="match status" value="1"/>
</dbReference>